<dbReference type="EMBL" id="CP036267">
    <property type="protein sequence ID" value="QDT32081.1"/>
    <property type="molecule type" value="Genomic_DNA"/>
</dbReference>
<keyword evidence="9" id="KW-0819">tRNA processing</keyword>
<comment type="subunit">
    <text evidence="9">Homodimer.</text>
</comment>
<keyword evidence="4 9" id="KW-0507">mRNA processing</keyword>
<evidence type="ECO:0000256" key="1">
    <source>
        <dbReference type="ARBA" id="ARBA00000109"/>
    </source>
</evidence>
<dbReference type="SMART" id="SM00535">
    <property type="entry name" value="RIBOc"/>
    <property type="match status" value="1"/>
</dbReference>
<dbReference type="InterPro" id="IPR000999">
    <property type="entry name" value="RNase_III_dom"/>
</dbReference>
<reference evidence="13 14" key="1">
    <citation type="submission" date="2019-02" db="EMBL/GenBank/DDBJ databases">
        <title>Deep-cultivation of Planctomycetes and their phenomic and genomic characterization uncovers novel biology.</title>
        <authorList>
            <person name="Wiegand S."/>
            <person name="Jogler M."/>
            <person name="Boedeker C."/>
            <person name="Pinto D."/>
            <person name="Vollmers J."/>
            <person name="Rivas-Marin E."/>
            <person name="Kohn T."/>
            <person name="Peeters S.H."/>
            <person name="Heuer A."/>
            <person name="Rast P."/>
            <person name="Oberbeckmann S."/>
            <person name="Bunk B."/>
            <person name="Jeske O."/>
            <person name="Meyerdierks A."/>
            <person name="Storesund J.E."/>
            <person name="Kallscheuer N."/>
            <person name="Luecker S."/>
            <person name="Lage O.M."/>
            <person name="Pohl T."/>
            <person name="Merkel B.J."/>
            <person name="Hornburger P."/>
            <person name="Mueller R.-W."/>
            <person name="Bruemmer F."/>
            <person name="Labrenz M."/>
            <person name="Spormann A.M."/>
            <person name="Op den Camp H."/>
            <person name="Overmann J."/>
            <person name="Amann R."/>
            <person name="Jetten M.S.M."/>
            <person name="Mascher T."/>
            <person name="Medema M.H."/>
            <person name="Devos D.P."/>
            <person name="Kaster A.-K."/>
            <person name="Ovreas L."/>
            <person name="Rohde M."/>
            <person name="Galperin M.Y."/>
            <person name="Jogler C."/>
        </authorList>
    </citation>
    <scope>NUCLEOTIDE SEQUENCE [LARGE SCALE GENOMIC DNA]</scope>
    <source>
        <strain evidence="13 14">Mal48</strain>
    </source>
</reference>
<dbReference type="Pfam" id="PF14622">
    <property type="entry name" value="Ribonucleas_3_3"/>
    <property type="match status" value="1"/>
</dbReference>
<evidence type="ECO:0000256" key="3">
    <source>
        <dbReference type="ARBA" id="ARBA00022552"/>
    </source>
</evidence>
<evidence type="ECO:0000259" key="12">
    <source>
        <dbReference type="PROSITE" id="PS50142"/>
    </source>
</evidence>
<dbReference type="Pfam" id="PF00035">
    <property type="entry name" value="dsrm"/>
    <property type="match status" value="1"/>
</dbReference>
<dbReference type="PANTHER" id="PTHR11207:SF0">
    <property type="entry name" value="RIBONUCLEASE 3"/>
    <property type="match status" value="1"/>
</dbReference>
<dbReference type="NCBIfam" id="TIGR02191">
    <property type="entry name" value="RNaseIII"/>
    <property type="match status" value="1"/>
</dbReference>
<dbReference type="Proteomes" id="UP000315724">
    <property type="component" value="Chromosome"/>
</dbReference>
<dbReference type="PROSITE" id="PS00517">
    <property type="entry name" value="RNASE_3_1"/>
    <property type="match status" value="1"/>
</dbReference>
<dbReference type="KEGG" id="tpol:Mal48_13220"/>
<sequence>MSQTSVPDGLTPEQLQECQAILGYEFKDPDILILSLTHASASRVRLESNERLEFLGDAILGAAVCESLFQRFPEASEGELTRIKSVVVSRATCARIVRQWRLHDYLILGKGITMSSHIPNSVLATVFEAIIGGIYLDRGFDAAKSFIQRIIDQEITQAADSEVGVNYKSILQQRIQKLSGETPVYEVLDEEGPDHSKSFQIAVIVGADNFSPAWGPSKKIAEQRAAQNALSKMNGEDPPNSAELTKNR</sequence>
<dbReference type="OrthoDB" id="9805026at2"/>
<dbReference type="FunFam" id="1.10.1520.10:FF:000001">
    <property type="entry name" value="Ribonuclease 3"/>
    <property type="match status" value="1"/>
</dbReference>
<dbReference type="InterPro" id="IPR014720">
    <property type="entry name" value="dsRBD_dom"/>
</dbReference>
<evidence type="ECO:0000256" key="6">
    <source>
        <dbReference type="ARBA" id="ARBA00022759"/>
    </source>
</evidence>
<comment type="function">
    <text evidence="9">Digests double-stranded RNA. Involved in the processing of primary rRNA transcript to yield the immediate precursors to the large and small rRNAs (23S and 16S). Processes some mRNAs, and tRNAs when they are encoded in the rRNA operon. Processes pre-crRNA and tracrRNA of type II CRISPR loci if present in the organism.</text>
</comment>
<dbReference type="PANTHER" id="PTHR11207">
    <property type="entry name" value="RIBONUCLEASE III"/>
    <property type="match status" value="1"/>
</dbReference>
<dbReference type="CDD" id="cd00593">
    <property type="entry name" value="RIBOc"/>
    <property type="match status" value="1"/>
</dbReference>
<keyword evidence="9" id="KW-0479">Metal-binding</keyword>
<feature type="domain" description="DRBM" evidence="11">
    <location>
        <begin position="166"/>
        <end position="235"/>
    </location>
</feature>
<evidence type="ECO:0000256" key="9">
    <source>
        <dbReference type="HAMAP-Rule" id="MF_00104"/>
    </source>
</evidence>
<comment type="similarity">
    <text evidence="2">Belongs to the ribonuclease III family.</text>
</comment>
<accession>A0A517QKC4</accession>
<dbReference type="AlphaFoldDB" id="A0A517QKC4"/>
<evidence type="ECO:0000256" key="4">
    <source>
        <dbReference type="ARBA" id="ARBA00022664"/>
    </source>
</evidence>
<dbReference type="SUPFAM" id="SSF69065">
    <property type="entry name" value="RNase III domain-like"/>
    <property type="match status" value="1"/>
</dbReference>
<name>A0A517QKC4_9PLAN</name>
<dbReference type="SMART" id="SM00358">
    <property type="entry name" value="DSRM"/>
    <property type="match status" value="1"/>
</dbReference>
<feature type="active site" evidence="9">
    <location>
        <position position="57"/>
    </location>
</feature>
<dbReference type="GO" id="GO:0010468">
    <property type="term" value="P:regulation of gene expression"/>
    <property type="evidence" value="ECO:0007669"/>
    <property type="project" value="TreeGrafter"/>
</dbReference>
<dbReference type="GO" id="GO:0006364">
    <property type="term" value="P:rRNA processing"/>
    <property type="evidence" value="ECO:0007669"/>
    <property type="project" value="UniProtKB-UniRule"/>
</dbReference>
<keyword evidence="7 9" id="KW-0378">Hydrolase</keyword>
<comment type="caution">
    <text evidence="9">Lacks conserved residue(s) required for the propagation of feature annotation.</text>
</comment>
<keyword evidence="8 9" id="KW-0694">RNA-binding</keyword>
<dbReference type="Gene3D" id="1.10.1520.10">
    <property type="entry name" value="Ribonuclease III domain"/>
    <property type="match status" value="1"/>
</dbReference>
<comment type="subcellular location">
    <subcellularLocation>
        <location evidence="9">Cytoplasm</location>
    </subcellularLocation>
</comment>
<comment type="cofactor">
    <cofactor evidence="9">
        <name>Mg(2+)</name>
        <dbReference type="ChEBI" id="CHEBI:18420"/>
    </cofactor>
</comment>
<evidence type="ECO:0000259" key="11">
    <source>
        <dbReference type="PROSITE" id="PS50137"/>
    </source>
</evidence>
<evidence type="ECO:0000313" key="14">
    <source>
        <dbReference type="Proteomes" id="UP000315724"/>
    </source>
</evidence>
<evidence type="ECO:0000256" key="10">
    <source>
        <dbReference type="SAM" id="MobiDB-lite"/>
    </source>
</evidence>
<feature type="domain" description="RNase III" evidence="12">
    <location>
        <begin position="15"/>
        <end position="139"/>
    </location>
</feature>
<keyword evidence="9" id="KW-0963">Cytoplasm</keyword>
<evidence type="ECO:0000256" key="7">
    <source>
        <dbReference type="ARBA" id="ARBA00022801"/>
    </source>
</evidence>
<dbReference type="GO" id="GO:0019843">
    <property type="term" value="F:rRNA binding"/>
    <property type="evidence" value="ECO:0007669"/>
    <property type="project" value="UniProtKB-KW"/>
</dbReference>
<keyword evidence="3 9" id="KW-0698">rRNA processing</keyword>
<proteinExistence type="inferred from homology"/>
<evidence type="ECO:0000256" key="5">
    <source>
        <dbReference type="ARBA" id="ARBA00022722"/>
    </source>
</evidence>
<dbReference type="GO" id="GO:0006397">
    <property type="term" value="P:mRNA processing"/>
    <property type="evidence" value="ECO:0007669"/>
    <property type="project" value="UniProtKB-UniRule"/>
</dbReference>
<dbReference type="GO" id="GO:0005737">
    <property type="term" value="C:cytoplasm"/>
    <property type="evidence" value="ECO:0007669"/>
    <property type="project" value="UniProtKB-SubCell"/>
</dbReference>
<dbReference type="SUPFAM" id="SSF54768">
    <property type="entry name" value="dsRNA-binding domain-like"/>
    <property type="match status" value="1"/>
</dbReference>
<feature type="binding site" evidence="9">
    <location>
        <position position="53"/>
    </location>
    <ligand>
        <name>Mg(2+)</name>
        <dbReference type="ChEBI" id="CHEBI:18420"/>
    </ligand>
</feature>
<keyword evidence="5 9" id="KW-0540">Nuclease</keyword>
<dbReference type="HAMAP" id="MF_00104">
    <property type="entry name" value="RNase_III"/>
    <property type="match status" value="1"/>
</dbReference>
<dbReference type="GO" id="GO:0008033">
    <property type="term" value="P:tRNA processing"/>
    <property type="evidence" value="ECO:0007669"/>
    <property type="project" value="UniProtKB-KW"/>
</dbReference>
<dbReference type="RefSeq" id="WP_145197127.1">
    <property type="nucleotide sequence ID" value="NZ_CP036267.1"/>
</dbReference>
<protein>
    <recommendedName>
        <fullName evidence="9">Ribonuclease 3</fullName>
        <ecNumber evidence="9">3.1.26.3</ecNumber>
    </recommendedName>
    <alternativeName>
        <fullName evidence="9">Ribonuclease III</fullName>
        <shortName evidence="9">RNase III</shortName>
    </alternativeName>
</protein>
<dbReference type="GO" id="GO:0003725">
    <property type="term" value="F:double-stranded RNA binding"/>
    <property type="evidence" value="ECO:0007669"/>
    <property type="project" value="TreeGrafter"/>
</dbReference>
<evidence type="ECO:0000256" key="8">
    <source>
        <dbReference type="ARBA" id="ARBA00022884"/>
    </source>
</evidence>
<dbReference type="EC" id="3.1.26.3" evidence="9"/>
<organism evidence="13 14">
    <name type="scientific">Thalassoglobus polymorphus</name>
    <dbReference type="NCBI Taxonomy" id="2527994"/>
    <lineage>
        <taxon>Bacteria</taxon>
        <taxon>Pseudomonadati</taxon>
        <taxon>Planctomycetota</taxon>
        <taxon>Planctomycetia</taxon>
        <taxon>Planctomycetales</taxon>
        <taxon>Planctomycetaceae</taxon>
        <taxon>Thalassoglobus</taxon>
    </lineage>
</organism>
<evidence type="ECO:0000313" key="13">
    <source>
        <dbReference type="EMBL" id="QDT32081.1"/>
    </source>
</evidence>
<comment type="catalytic activity">
    <reaction evidence="1 9">
        <text>Endonucleolytic cleavage to 5'-phosphomonoester.</text>
        <dbReference type="EC" id="3.1.26.3"/>
    </reaction>
</comment>
<keyword evidence="9" id="KW-0699">rRNA-binding</keyword>
<feature type="binding site" evidence="9">
    <location>
        <position position="128"/>
    </location>
    <ligand>
        <name>Mg(2+)</name>
        <dbReference type="ChEBI" id="CHEBI:18420"/>
    </ligand>
</feature>
<dbReference type="InterPro" id="IPR011907">
    <property type="entry name" value="RNase_III"/>
</dbReference>
<dbReference type="InterPro" id="IPR036389">
    <property type="entry name" value="RNase_III_sf"/>
</dbReference>
<dbReference type="Gene3D" id="3.30.160.20">
    <property type="match status" value="1"/>
</dbReference>
<keyword evidence="9" id="KW-0460">Magnesium</keyword>
<dbReference type="PROSITE" id="PS50137">
    <property type="entry name" value="DS_RBD"/>
    <property type="match status" value="1"/>
</dbReference>
<gene>
    <name evidence="9 13" type="primary">rnc</name>
    <name evidence="13" type="ORF">Mal48_13220</name>
</gene>
<feature type="region of interest" description="Disordered" evidence="10">
    <location>
        <begin position="225"/>
        <end position="248"/>
    </location>
</feature>
<feature type="active site" evidence="9">
    <location>
        <position position="128"/>
    </location>
</feature>
<dbReference type="GO" id="GO:0046872">
    <property type="term" value="F:metal ion binding"/>
    <property type="evidence" value="ECO:0007669"/>
    <property type="project" value="UniProtKB-KW"/>
</dbReference>
<evidence type="ECO:0000256" key="2">
    <source>
        <dbReference type="ARBA" id="ARBA00010183"/>
    </source>
</evidence>
<dbReference type="CDD" id="cd10845">
    <property type="entry name" value="DSRM_RNAse_III_family"/>
    <property type="match status" value="1"/>
</dbReference>
<dbReference type="PROSITE" id="PS50142">
    <property type="entry name" value="RNASE_3_2"/>
    <property type="match status" value="1"/>
</dbReference>
<keyword evidence="14" id="KW-1185">Reference proteome</keyword>
<keyword evidence="6 9" id="KW-0255">Endonuclease</keyword>
<dbReference type="GO" id="GO:0004525">
    <property type="term" value="F:ribonuclease III activity"/>
    <property type="evidence" value="ECO:0007669"/>
    <property type="project" value="UniProtKB-UniRule"/>
</dbReference>